<feature type="compositionally biased region" description="Pro residues" evidence="1">
    <location>
        <begin position="52"/>
        <end position="61"/>
    </location>
</feature>
<organism evidence="2 3">
    <name type="scientific">Paenibacillus sabuli</name>
    <dbReference type="NCBI Taxonomy" id="2772509"/>
    <lineage>
        <taxon>Bacteria</taxon>
        <taxon>Bacillati</taxon>
        <taxon>Bacillota</taxon>
        <taxon>Bacilli</taxon>
        <taxon>Bacillales</taxon>
        <taxon>Paenibacillaceae</taxon>
        <taxon>Paenibacillus</taxon>
    </lineage>
</organism>
<keyword evidence="3" id="KW-1185">Reference proteome</keyword>
<proteinExistence type="predicted"/>
<dbReference type="RefSeq" id="WP_190918888.1">
    <property type="nucleotide sequence ID" value="NZ_JACXIZ010000024.1"/>
</dbReference>
<sequence length="97" mass="10556">MYTYAQLDEAHVVVAVSRLSGEVTAAHMVLLAEGDDVQPRDIRNPDGTWTRPEPPVVPPIPSTAERLEQLEQENLSLMEAMAELYELLLANEGGGAA</sequence>
<protein>
    <submittedName>
        <fullName evidence="2">Uncharacterized protein</fullName>
    </submittedName>
</protein>
<dbReference type="EMBL" id="JACXIZ010000024">
    <property type="protein sequence ID" value="MBD2846446.1"/>
    <property type="molecule type" value="Genomic_DNA"/>
</dbReference>
<name>A0A927BTE1_9BACL</name>
<reference evidence="2" key="1">
    <citation type="submission" date="2020-09" db="EMBL/GenBank/DDBJ databases">
        <title>A novel bacterium of genus Paenibacillus, isolated from South China Sea.</title>
        <authorList>
            <person name="Huang H."/>
            <person name="Mo K."/>
            <person name="Hu Y."/>
        </authorList>
    </citation>
    <scope>NUCLEOTIDE SEQUENCE</scope>
    <source>
        <strain evidence="2">IB182496</strain>
    </source>
</reference>
<dbReference type="AlphaFoldDB" id="A0A927BTE1"/>
<dbReference type="Proteomes" id="UP000621560">
    <property type="component" value="Unassembled WGS sequence"/>
</dbReference>
<gene>
    <name evidence="2" type="ORF">IDH44_14690</name>
</gene>
<accession>A0A927BTE1</accession>
<evidence type="ECO:0000313" key="2">
    <source>
        <dbReference type="EMBL" id="MBD2846446.1"/>
    </source>
</evidence>
<comment type="caution">
    <text evidence="2">The sequence shown here is derived from an EMBL/GenBank/DDBJ whole genome shotgun (WGS) entry which is preliminary data.</text>
</comment>
<feature type="region of interest" description="Disordered" evidence="1">
    <location>
        <begin position="37"/>
        <end position="61"/>
    </location>
</feature>
<evidence type="ECO:0000313" key="3">
    <source>
        <dbReference type="Proteomes" id="UP000621560"/>
    </source>
</evidence>
<evidence type="ECO:0000256" key="1">
    <source>
        <dbReference type="SAM" id="MobiDB-lite"/>
    </source>
</evidence>